<feature type="signal peptide" evidence="3">
    <location>
        <begin position="1"/>
        <end position="26"/>
    </location>
</feature>
<keyword evidence="3" id="KW-0732">Signal</keyword>
<accession>A0A5B7EBM3</accession>
<keyword evidence="2" id="KW-0812">Transmembrane</keyword>
<protein>
    <submittedName>
        <fullName evidence="4">Uncharacterized protein</fullName>
    </submittedName>
</protein>
<reference evidence="4 5" key="1">
    <citation type="submission" date="2019-05" db="EMBL/GenBank/DDBJ databases">
        <title>Another draft genome of Portunus trituberculatus and its Hox gene families provides insights of decapod evolution.</title>
        <authorList>
            <person name="Jeong J.-H."/>
            <person name="Song I."/>
            <person name="Kim S."/>
            <person name="Choi T."/>
            <person name="Kim D."/>
            <person name="Ryu S."/>
            <person name="Kim W."/>
        </authorList>
    </citation>
    <scope>NUCLEOTIDE SEQUENCE [LARGE SCALE GENOMIC DNA]</scope>
    <source>
        <tissue evidence="4">Muscle</tissue>
    </source>
</reference>
<dbReference type="Proteomes" id="UP000324222">
    <property type="component" value="Unassembled WGS sequence"/>
</dbReference>
<keyword evidence="2" id="KW-0472">Membrane</keyword>
<evidence type="ECO:0000256" key="1">
    <source>
        <dbReference type="SAM" id="MobiDB-lite"/>
    </source>
</evidence>
<evidence type="ECO:0000313" key="5">
    <source>
        <dbReference type="Proteomes" id="UP000324222"/>
    </source>
</evidence>
<feature type="compositionally biased region" description="Acidic residues" evidence="1">
    <location>
        <begin position="75"/>
        <end position="85"/>
    </location>
</feature>
<keyword evidence="2" id="KW-1133">Transmembrane helix</keyword>
<proteinExistence type="predicted"/>
<feature type="region of interest" description="Disordered" evidence="1">
    <location>
        <begin position="66"/>
        <end position="102"/>
    </location>
</feature>
<feature type="region of interest" description="Disordered" evidence="1">
    <location>
        <begin position="135"/>
        <end position="161"/>
    </location>
</feature>
<name>A0A5B7EBM3_PORTR</name>
<dbReference type="EMBL" id="VSRR010002315">
    <property type="protein sequence ID" value="MPC30769.1"/>
    <property type="molecule type" value="Genomic_DNA"/>
</dbReference>
<evidence type="ECO:0000256" key="3">
    <source>
        <dbReference type="SAM" id="SignalP"/>
    </source>
</evidence>
<comment type="caution">
    <text evidence="4">The sequence shown here is derived from an EMBL/GenBank/DDBJ whole genome shotgun (WGS) entry which is preliminary data.</text>
</comment>
<feature type="compositionally biased region" description="Basic and acidic residues" evidence="1">
    <location>
        <begin position="86"/>
        <end position="99"/>
    </location>
</feature>
<gene>
    <name evidence="4" type="ORF">E2C01_024038</name>
</gene>
<sequence>MASTGLTAPVCLVVAIVVMAAWRGGASNTTHGTTTPHNHTNATRDLADMATNFRYSVLGVTHKLREEEERNMLDGDQEDSGSDESDTLHDTLHDTRHSVDGGVSAGVRAVSGAPLKALYELYALVSYIASVSDGETDELKGSNTTYTSDKDDLNEKKKTGTTSSYKKRLNLLKKPGSGHLNALYTLHSLVTYVRGDTVEFTKATKSQSKGKHKRTIAELEQPAQYGENYSEAEEEEEEGKESKDLSWSFYVVIAVSVLVVVACKVAIVVCVVRFCRRAVFSFGSKRPIVRGMCSPVS</sequence>
<keyword evidence="5" id="KW-1185">Reference proteome</keyword>
<dbReference type="AlphaFoldDB" id="A0A5B7EBM3"/>
<evidence type="ECO:0000256" key="2">
    <source>
        <dbReference type="SAM" id="Phobius"/>
    </source>
</evidence>
<feature type="compositionally biased region" description="Basic and acidic residues" evidence="1">
    <location>
        <begin position="148"/>
        <end position="158"/>
    </location>
</feature>
<organism evidence="4 5">
    <name type="scientific">Portunus trituberculatus</name>
    <name type="common">Swimming crab</name>
    <name type="synonym">Neptunus trituberculatus</name>
    <dbReference type="NCBI Taxonomy" id="210409"/>
    <lineage>
        <taxon>Eukaryota</taxon>
        <taxon>Metazoa</taxon>
        <taxon>Ecdysozoa</taxon>
        <taxon>Arthropoda</taxon>
        <taxon>Crustacea</taxon>
        <taxon>Multicrustacea</taxon>
        <taxon>Malacostraca</taxon>
        <taxon>Eumalacostraca</taxon>
        <taxon>Eucarida</taxon>
        <taxon>Decapoda</taxon>
        <taxon>Pleocyemata</taxon>
        <taxon>Brachyura</taxon>
        <taxon>Eubrachyura</taxon>
        <taxon>Portunoidea</taxon>
        <taxon>Portunidae</taxon>
        <taxon>Portuninae</taxon>
        <taxon>Portunus</taxon>
    </lineage>
</organism>
<feature type="chain" id="PRO_5022814743" evidence="3">
    <location>
        <begin position="27"/>
        <end position="297"/>
    </location>
</feature>
<evidence type="ECO:0000313" key="4">
    <source>
        <dbReference type="EMBL" id="MPC30769.1"/>
    </source>
</evidence>
<feature type="transmembrane region" description="Helical" evidence="2">
    <location>
        <begin position="247"/>
        <end position="275"/>
    </location>
</feature>